<organism evidence="4 5">
    <name type="scientific">Paraglomus occultum</name>
    <dbReference type="NCBI Taxonomy" id="144539"/>
    <lineage>
        <taxon>Eukaryota</taxon>
        <taxon>Fungi</taxon>
        <taxon>Fungi incertae sedis</taxon>
        <taxon>Mucoromycota</taxon>
        <taxon>Glomeromycotina</taxon>
        <taxon>Glomeromycetes</taxon>
        <taxon>Paraglomerales</taxon>
        <taxon>Paraglomeraceae</taxon>
        <taxon>Paraglomus</taxon>
    </lineage>
</organism>
<dbReference type="InterPro" id="IPR038872">
    <property type="entry name" value="Put_GTT3"/>
</dbReference>
<feature type="region of interest" description="Disordered" evidence="1">
    <location>
        <begin position="60"/>
        <end position="137"/>
    </location>
</feature>
<dbReference type="GO" id="GO:0016020">
    <property type="term" value="C:membrane"/>
    <property type="evidence" value="ECO:0007669"/>
    <property type="project" value="TreeGrafter"/>
</dbReference>
<feature type="compositionally biased region" description="Basic and acidic residues" evidence="1">
    <location>
        <begin position="97"/>
        <end position="106"/>
    </location>
</feature>
<sequence>MAPTTASNPPPFSINGLRAKKKNELIDIASSLGLDTSGLKSDLESRIKLYYNQQTINHATEDASPATRRSGRTFSSQTHQEAVNGNRTEGLQTSINEKQEIQDVPRETTPYPPQPSVVENSQLTPIPRDTETQPEPTKVSPLELLKSYLNVNSPRRIADNMRQKVTDAQSLVKVFLATEILIFLYSAIEWKSDAILDPTSDDSYYPGPDLSVLIDWHQFWRPLLNFFAFLVVVPYLLSYIFNFEPSRLSYSPFAFAVAQGAMLAVSSGNLDWSEDVRQYIPDVVVYVGATVVGLFAFYESMLFTKMKA</sequence>
<feature type="transmembrane region" description="Helical" evidence="2">
    <location>
        <begin position="170"/>
        <end position="188"/>
    </location>
</feature>
<proteinExistence type="predicted"/>
<dbReference type="OrthoDB" id="5569309at2759"/>
<gene>
    <name evidence="4" type="ORF">POCULU_LOCUS3777</name>
</gene>
<feature type="transmembrane region" description="Helical" evidence="2">
    <location>
        <begin position="223"/>
        <end position="241"/>
    </location>
</feature>
<evidence type="ECO:0000256" key="2">
    <source>
        <dbReference type="SAM" id="Phobius"/>
    </source>
</evidence>
<keyword evidence="2" id="KW-0812">Transmembrane</keyword>
<accession>A0A9N9ACB6</accession>
<keyword evidence="5" id="KW-1185">Reference proteome</keyword>
<evidence type="ECO:0000313" key="4">
    <source>
        <dbReference type="EMBL" id="CAG8525141.1"/>
    </source>
</evidence>
<dbReference type="PANTHER" id="PTHR41807:SF1">
    <property type="entry name" value="GLUTATHIONE TRANSFERASE 3"/>
    <property type="match status" value="1"/>
</dbReference>
<comment type="caution">
    <text evidence="4">The sequence shown here is derived from an EMBL/GenBank/DDBJ whole genome shotgun (WGS) entry which is preliminary data.</text>
</comment>
<dbReference type="AlphaFoldDB" id="A0A9N9ACB6"/>
<reference evidence="4" key="1">
    <citation type="submission" date="2021-06" db="EMBL/GenBank/DDBJ databases">
        <authorList>
            <person name="Kallberg Y."/>
            <person name="Tangrot J."/>
            <person name="Rosling A."/>
        </authorList>
    </citation>
    <scope>NUCLEOTIDE SEQUENCE</scope>
    <source>
        <strain evidence="4">IA702</strain>
    </source>
</reference>
<dbReference type="Proteomes" id="UP000789572">
    <property type="component" value="Unassembled WGS sequence"/>
</dbReference>
<keyword evidence="2" id="KW-0472">Membrane</keyword>
<dbReference type="SMART" id="SM00513">
    <property type="entry name" value="SAP"/>
    <property type="match status" value="1"/>
</dbReference>
<feature type="domain" description="SAP" evidence="3">
    <location>
        <begin position="17"/>
        <end position="51"/>
    </location>
</feature>
<dbReference type="Pfam" id="PF02037">
    <property type="entry name" value="SAP"/>
    <property type="match status" value="1"/>
</dbReference>
<dbReference type="PANTHER" id="PTHR41807">
    <property type="entry name" value="GLUTATHIONE TRANSFERASE 3"/>
    <property type="match status" value="1"/>
</dbReference>
<feature type="transmembrane region" description="Helical" evidence="2">
    <location>
        <begin position="248"/>
        <end position="267"/>
    </location>
</feature>
<evidence type="ECO:0000259" key="3">
    <source>
        <dbReference type="SMART" id="SM00513"/>
    </source>
</evidence>
<evidence type="ECO:0000313" key="5">
    <source>
        <dbReference type="Proteomes" id="UP000789572"/>
    </source>
</evidence>
<feature type="transmembrane region" description="Helical" evidence="2">
    <location>
        <begin position="279"/>
        <end position="298"/>
    </location>
</feature>
<dbReference type="EMBL" id="CAJVPJ010000442">
    <property type="protein sequence ID" value="CAG8525141.1"/>
    <property type="molecule type" value="Genomic_DNA"/>
</dbReference>
<evidence type="ECO:0000256" key="1">
    <source>
        <dbReference type="SAM" id="MobiDB-lite"/>
    </source>
</evidence>
<protein>
    <submittedName>
        <fullName evidence="4">258_t:CDS:1</fullName>
    </submittedName>
</protein>
<name>A0A9N9ACB6_9GLOM</name>
<keyword evidence="2" id="KW-1133">Transmembrane helix</keyword>
<dbReference type="InterPro" id="IPR003034">
    <property type="entry name" value="SAP_dom"/>
</dbReference>
<feature type="compositionally biased region" description="Polar residues" evidence="1">
    <location>
        <begin position="72"/>
        <end position="96"/>
    </location>
</feature>